<dbReference type="AlphaFoldDB" id="M8AX13"/>
<protein>
    <submittedName>
        <fullName evidence="1">Uncharacterized protein</fullName>
    </submittedName>
</protein>
<reference evidence="1" key="1">
    <citation type="journal article" date="2013" name="Nature">
        <title>Draft genome of the wheat A-genome progenitor Triticum urartu.</title>
        <authorList>
            <person name="Ling H.Q."/>
            <person name="Zhao S."/>
            <person name="Liu D."/>
            <person name="Wang J."/>
            <person name="Sun H."/>
            <person name="Zhang C."/>
            <person name="Fan H."/>
            <person name="Li D."/>
            <person name="Dong L."/>
            <person name="Tao Y."/>
            <person name="Gao C."/>
            <person name="Wu H."/>
            <person name="Li Y."/>
            <person name="Cui Y."/>
            <person name="Guo X."/>
            <person name="Zheng S."/>
            <person name="Wang B."/>
            <person name="Yu K."/>
            <person name="Liang Q."/>
            <person name="Yang W."/>
            <person name="Lou X."/>
            <person name="Chen J."/>
            <person name="Feng M."/>
            <person name="Jian J."/>
            <person name="Zhang X."/>
            <person name="Luo G."/>
            <person name="Jiang Y."/>
            <person name="Liu J."/>
            <person name="Wang Z."/>
            <person name="Sha Y."/>
            <person name="Zhang B."/>
            <person name="Wu H."/>
            <person name="Tang D."/>
            <person name="Shen Q."/>
            <person name="Xue P."/>
            <person name="Zou S."/>
            <person name="Wang X."/>
            <person name="Liu X."/>
            <person name="Wang F."/>
            <person name="Yang Y."/>
            <person name="An X."/>
            <person name="Dong Z."/>
            <person name="Zhang K."/>
            <person name="Zhang X."/>
            <person name="Luo M.C."/>
            <person name="Dvorak J."/>
            <person name="Tong Y."/>
            <person name="Wang J."/>
            <person name="Yang H."/>
            <person name="Li Z."/>
            <person name="Wang D."/>
            <person name="Zhang A."/>
            <person name="Wang J."/>
        </authorList>
    </citation>
    <scope>NUCLEOTIDE SEQUENCE</scope>
</reference>
<organism evidence="1">
    <name type="scientific">Triticum urartu</name>
    <name type="common">Red wild einkorn</name>
    <name type="synonym">Crithodium urartu</name>
    <dbReference type="NCBI Taxonomy" id="4572"/>
    <lineage>
        <taxon>Eukaryota</taxon>
        <taxon>Viridiplantae</taxon>
        <taxon>Streptophyta</taxon>
        <taxon>Embryophyta</taxon>
        <taxon>Tracheophyta</taxon>
        <taxon>Spermatophyta</taxon>
        <taxon>Magnoliopsida</taxon>
        <taxon>Liliopsida</taxon>
        <taxon>Poales</taxon>
        <taxon>Poaceae</taxon>
        <taxon>BOP clade</taxon>
        <taxon>Pooideae</taxon>
        <taxon>Triticodae</taxon>
        <taxon>Triticeae</taxon>
        <taxon>Triticinae</taxon>
        <taxon>Triticum</taxon>
    </lineage>
</organism>
<sequence>MAAAAFSIRGYAASMRGEAAAEGRRPLGIEHLPPIKAPRFRCESSLMMAPVGVITPS</sequence>
<accession>M8AX13</accession>
<evidence type="ECO:0000313" key="1">
    <source>
        <dbReference type="EMBL" id="EMS65624.1"/>
    </source>
</evidence>
<gene>
    <name evidence="1" type="ORF">TRIUR3_16710</name>
</gene>
<name>M8AX13_TRIUA</name>
<dbReference type="EMBL" id="KD041814">
    <property type="protein sequence ID" value="EMS65624.1"/>
    <property type="molecule type" value="Genomic_DNA"/>
</dbReference>
<proteinExistence type="predicted"/>